<evidence type="ECO:0000313" key="9">
    <source>
        <dbReference type="Proteomes" id="UP000238479"/>
    </source>
</evidence>
<dbReference type="GO" id="GO:0005576">
    <property type="term" value="C:extracellular region"/>
    <property type="evidence" value="ECO:0007669"/>
    <property type="project" value="UniProtKB-SubCell"/>
</dbReference>
<protein>
    <recommendedName>
        <fullName evidence="7">Epidermal patterning factor-like protein</fullName>
    </recommendedName>
</protein>
<evidence type="ECO:0000256" key="6">
    <source>
        <dbReference type="ARBA" id="ARBA00023157"/>
    </source>
</evidence>
<evidence type="ECO:0000256" key="1">
    <source>
        <dbReference type="ARBA" id="ARBA00004613"/>
    </source>
</evidence>
<comment type="function">
    <text evidence="7">Controls stomatal patterning.</text>
</comment>
<accession>A0A2P6RPE8</accession>
<keyword evidence="9" id="KW-1185">Reference proteome</keyword>
<comment type="caution">
    <text evidence="8">The sequence shown here is derived from an EMBL/GenBank/DDBJ whole genome shotgun (WGS) entry which is preliminary data.</text>
</comment>
<evidence type="ECO:0000313" key="8">
    <source>
        <dbReference type="EMBL" id="PRQ48313.1"/>
    </source>
</evidence>
<evidence type="ECO:0000256" key="4">
    <source>
        <dbReference type="ARBA" id="ARBA00022525"/>
    </source>
</evidence>
<organism evidence="8 9">
    <name type="scientific">Rosa chinensis</name>
    <name type="common">China rose</name>
    <dbReference type="NCBI Taxonomy" id="74649"/>
    <lineage>
        <taxon>Eukaryota</taxon>
        <taxon>Viridiplantae</taxon>
        <taxon>Streptophyta</taxon>
        <taxon>Embryophyta</taxon>
        <taxon>Tracheophyta</taxon>
        <taxon>Spermatophyta</taxon>
        <taxon>Magnoliopsida</taxon>
        <taxon>eudicotyledons</taxon>
        <taxon>Gunneridae</taxon>
        <taxon>Pentapetalae</taxon>
        <taxon>rosids</taxon>
        <taxon>fabids</taxon>
        <taxon>Rosales</taxon>
        <taxon>Rosaceae</taxon>
        <taxon>Rosoideae</taxon>
        <taxon>Rosoideae incertae sedis</taxon>
        <taxon>Rosa</taxon>
    </lineage>
</organism>
<feature type="signal peptide" evidence="7">
    <location>
        <begin position="1"/>
        <end position="21"/>
    </location>
</feature>
<keyword evidence="4 7" id="KW-0964">Secreted</keyword>
<dbReference type="STRING" id="74649.A0A2P6RPE8"/>
<feature type="chain" id="PRO_5027132794" description="Epidermal patterning factor-like protein" evidence="7">
    <location>
        <begin position="22"/>
        <end position="122"/>
    </location>
</feature>
<evidence type="ECO:0000256" key="2">
    <source>
        <dbReference type="ARBA" id="ARBA00008127"/>
    </source>
</evidence>
<dbReference type="PANTHER" id="PTHR33109">
    <property type="entry name" value="EPIDERMAL PATTERNING FACTOR-LIKE PROTEIN 4"/>
    <property type="match status" value="1"/>
</dbReference>
<evidence type="ECO:0000256" key="5">
    <source>
        <dbReference type="ARBA" id="ARBA00022729"/>
    </source>
</evidence>
<dbReference type="OMA" id="QIRFMAE"/>
<sequence>MGFRYTTSSIIFLLILSSTQIRFMAESRVLLKKDDTSQTVNEDSKARLRAQIGSRPPRCEGRCSSCGPCEAIQVPNNFQAKPGKRNSSSVVSNIAYARGGEYSSNYKPMSWKCKCGTVIFNP</sequence>
<reference evidence="8 9" key="1">
    <citation type="journal article" date="2018" name="Nat. Genet.">
        <title>The Rosa genome provides new insights in the design of modern roses.</title>
        <authorList>
            <person name="Bendahmane M."/>
        </authorList>
    </citation>
    <scope>NUCLEOTIDE SEQUENCE [LARGE SCALE GENOMIC DNA]</scope>
    <source>
        <strain evidence="9">cv. Old Blush</strain>
    </source>
</reference>
<dbReference type="OrthoDB" id="614712at2759"/>
<gene>
    <name evidence="8" type="ORF">RchiOBHm_Chr2g0109291</name>
</gene>
<name>A0A2P6RPE8_ROSCH</name>
<proteinExistence type="inferred from homology"/>
<dbReference type="EMBL" id="PDCK01000040">
    <property type="protein sequence ID" value="PRQ48313.1"/>
    <property type="molecule type" value="Genomic_DNA"/>
</dbReference>
<keyword evidence="6" id="KW-1015">Disulfide bond</keyword>
<evidence type="ECO:0000256" key="7">
    <source>
        <dbReference type="RuleBase" id="RU367102"/>
    </source>
</evidence>
<dbReference type="GO" id="GO:0010052">
    <property type="term" value="P:guard cell differentiation"/>
    <property type="evidence" value="ECO:0007669"/>
    <property type="project" value="UniProtKB-UniRule"/>
</dbReference>
<comment type="similarity">
    <text evidence="2 7">Belongs to the plant cysteine rich small secretory peptide family. Epidermal patterning factor subfamily.</text>
</comment>
<dbReference type="InterPro" id="IPR039455">
    <property type="entry name" value="EPFL"/>
</dbReference>
<dbReference type="Proteomes" id="UP000238479">
    <property type="component" value="Chromosome 2"/>
</dbReference>
<dbReference type="Gramene" id="PRQ48313">
    <property type="protein sequence ID" value="PRQ48313"/>
    <property type="gene ID" value="RchiOBHm_Chr2g0109291"/>
</dbReference>
<keyword evidence="5 7" id="KW-0732">Signal</keyword>
<dbReference type="Pfam" id="PF17181">
    <property type="entry name" value="EPF"/>
    <property type="match status" value="1"/>
</dbReference>
<dbReference type="PANTHER" id="PTHR33109:SF7">
    <property type="entry name" value="EPIDERMAL PATTERNING FACTOR-LIKE PROTEIN 2"/>
    <property type="match status" value="1"/>
</dbReference>
<dbReference type="AlphaFoldDB" id="A0A2P6RPE8"/>
<comment type="subcellular location">
    <subcellularLocation>
        <location evidence="1 7">Secreted</location>
    </subcellularLocation>
</comment>
<keyword evidence="3 7" id="KW-0217">Developmental protein</keyword>
<evidence type="ECO:0000256" key="3">
    <source>
        <dbReference type="ARBA" id="ARBA00022473"/>
    </source>
</evidence>